<feature type="compositionally biased region" description="Polar residues" evidence="1">
    <location>
        <begin position="68"/>
        <end position="79"/>
    </location>
</feature>
<gene>
    <name evidence="3" type="ORF">MACK_002043</name>
</gene>
<feature type="region of interest" description="Disordered" evidence="1">
    <location>
        <begin position="378"/>
        <end position="447"/>
    </location>
</feature>
<dbReference type="EMBL" id="CP056070">
    <property type="protein sequence ID" value="UKK01230.2"/>
    <property type="molecule type" value="Genomic_DNA"/>
</dbReference>
<protein>
    <submittedName>
        <fullName evidence="3">Uncharacterized protein</fullName>
    </submittedName>
</protein>
<feature type="compositionally biased region" description="Basic and acidic residues" evidence="1">
    <location>
        <begin position="402"/>
        <end position="412"/>
    </location>
</feature>
<dbReference type="Proteomes" id="UP000244811">
    <property type="component" value="Chromosome 3"/>
</dbReference>
<evidence type="ECO:0000313" key="4">
    <source>
        <dbReference type="Proteomes" id="UP000244811"/>
    </source>
</evidence>
<organism evidence="3 4">
    <name type="scientific">Theileria orientalis</name>
    <dbReference type="NCBI Taxonomy" id="68886"/>
    <lineage>
        <taxon>Eukaryota</taxon>
        <taxon>Sar</taxon>
        <taxon>Alveolata</taxon>
        <taxon>Apicomplexa</taxon>
        <taxon>Aconoidasida</taxon>
        <taxon>Piroplasmida</taxon>
        <taxon>Theileriidae</taxon>
        <taxon>Theileria</taxon>
    </lineage>
</organism>
<dbReference type="AlphaFoldDB" id="A0A976MBJ3"/>
<feature type="compositionally biased region" description="Basic and acidic residues" evidence="1">
    <location>
        <begin position="438"/>
        <end position="447"/>
    </location>
</feature>
<feature type="region of interest" description="Disordered" evidence="1">
    <location>
        <begin position="1"/>
        <end position="85"/>
    </location>
</feature>
<keyword evidence="2" id="KW-1133">Transmembrane helix</keyword>
<evidence type="ECO:0000256" key="2">
    <source>
        <dbReference type="SAM" id="Phobius"/>
    </source>
</evidence>
<feature type="transmembrane region" description="Helical" evidence="2">
    <location>
        <begin position="199"/>
        <end position="219"/>
    </location>
</feature>
<reference evidence="3" key="1">
    <citation type="submission" date="2022-07" db="EMBL/GenBank/DDBJ databases">
        <title>Evaluation of T. orientalis genome assembly methods using nanopore sequencing and analysis of variation between genomes.</title>
        <authorList>
            <person name="Yam J."/>
            <person name="Micallef M.L."/>
            <person name="Liu M."/>
            <person name="Djordjevic S.P."/>
            <person name="Bogema D.R."/>
            <person name="Jenkins C."/>
        </authorList>
    </citation>
    <scope>NUCLEOTIDE SEQUENCE</scope>
    <source>
        <strain evidence="3">Goon Nure</strain>
    </source>
</reference>
<proteinExistence type="predicted"/>
<accession>A0A976MBJ3</accession>
<evidence type="ECO:0000256" key="1">
    <source>
        <dbReference type="SAM" id="MobiDB-lite"/>
    </source>
</evidence>
<feature type="transmembrane region" description="Helical" evidence="2">
    <location>
        <begin position="159"/>
        <end position="187"/>
    </location>
</feature>
<evidence type="ECO:0000313" key="3">
    <source>
        <dbReference type="EMBL" id="UKK01230.2"/>
    </source>
</evidence>
<sequence length="498" mass="56447">MDFDDQDKEPPSVSGSPRDVQRNANRQQEAPGFKLPRISLFSRKPRLKPEVIELGPPTESDEPSTSSHFNNVNRSSTPHGNVGIPDMSAQEQENEGVFDTHIAVLYDRYLNMKESVSNKIKDKIMAFMRDDLDNDPGDDELDVEGGLAPLRTQSTYDRLVLIITILLGFVFKTPLMWIIGSFLFLIYGNFKRKIIKWGFINLFLALISIVYGFQSWGFADPETFMIKPGGRSILLSRQKHVKLEEGVLSYEGKDAVLLTIEGNKNLKWSIIHDNTEHKLKHGNFSNELLVDSKLIPTSTDMIRLNHEILVKGLVQVAVKFKTTQPTPSQSFEIPKSHYYPLYHKPSIQPYEVSFECHQVEPGAHKTDNTGTTSYHIDFDEGTKDSGNKNLKGIRGPKFYPYRPEKQEEKETYDSEDESNSGNLPVEAFEKEEEAVDESPIKVDSQKEGEDKKYIGVDAVESDVFVTRLFHVSTLSKCSLVHKPKSGTDVVSVYIKRLQ</sequence>
<keyword evidence="2" id="KW-0812">Transmembrane</keyword>
<keyword evidence="2" id="KW-0472">Membrane</keyword>
<name>A0A976MBJ3_THEOR</name>